<dbReference type="Proteomes" id="UP001148482">
    <property type="component" value="Unassembled WGS sequence"/>
</dbReference>
<dbReference type="RefSeq" id="WP_266070624.1">
    <property type="nucleotide sequence ID" value="NZ_JAPJDA010000024.1"/>
</dbReference>
<dbReference type="PANTHER" id="PTHR48079">
    <property type="entry name" value="PROTEIN YEEZ"/>
    <property type="match status" value="1"/>
</dbReference>
<dbReference type="InterPro" id="IPR021295">
    <property type="entry name" value="DUF2867"/>
</dbReference>
<dbReference type="SUPFAM" id="SSF51735">
    <property type="entry name" value="NAD(P)-binding Rossmann-fold domains"/>
    <property type="match status" value="1"/>
</dbReference>
<dbReference type="InterPro" id="IPR036291">
    <property type="entry name" value="NAD(P)-bd_dom_sf"/>
</dbReference>
<dbReference type="GO" id="GO:0004029">
    <property type="term" value="F:aldehyde dehydrogenase (NAD+) activity"/>
    <property type="evidence" value="ECO:0007669"/>
    <property type="project" value="TreeGrafter"/>
</dbReference>
<sequence length="495" mass="56245">MKILLTGATGYIGKRLLPILLSRGHEVVCCVRDRNRFPTDGIYAHDRISLLEVDFLKPLPSSEIIKDIDAAYYLIHSMSAGTGDFAEMEAASAHNFLKLVEPTSVKQIIYLTGITNEEELSKHLSSRQNVEEILGKSSVPLTALKAGIIVGSGSASFEIMRDLVEKLPVMITPKWVTTKSQPIAIRNVLEYLEGVLLREDTFNRAFDIGGPDVLTYKEMMLQFADVRGFKRKIITVPVMTPRLSSYWLYFVTSTSYKLAINLVDSMKVEVIAKDNDLEKMLGIKSIPYKEAVALAFQKIEQNSVISSWKDSLASSYSDNSLLEHINVPTDGCFKDYREKKITGDPDTVLKNIWAIGGKRGWYYGSRLWKIRGFMDKMVGGVGLRRGRTHPYHINTGDTLDFWRVLAADEKNRRLLLYAEMKLPGEAWLEFKITERNGEHFLQQTATFRPHGLAGRLYWYTVLPFHFFVFEGMAGNLVKFIDKDLEEKTKYPEQNL</sequence>
<organism evidence="2 3">
    <name type="scientific">Salinimicrobium profundisediminis</name>
    <dbReference type="NCBI Taxonomy" id="2994553"/>
    <lineage>
        <taxon>Bacteria</taxon>
        <taxon>Pseudomonadati</taxon>
        <taxon>Bacteroidota</taxon>
        <taxon>Flavobacteriia</taxon>
        <taxon>Flavobacteriales</taxon>
        <taxon>Flavobacteriaceae</taxon>
        <taxon>Salinimicrobium</taxon>
    </lineage>
</organism>
<dbReference type="Pfam" id="PF13460">
    <property type="entry name" value="NAD_binding_10"/>
    <property type="match status" value="1"/>
</dbReference>
<dbReference type="Pfam" id="PF11066">
    <property type="entry name" value="DUF2867"/>
    <property type="match status" value="1"/>
</dbReference>
<feature type="domain" description="NAD(P)-binding" evidence="1">
    <location>
        <begin position="7"/>
        <end position="127"/>
    </location>
</feature>
<evidence type="ECO:0000313" key="3">
    <source>
        <dbReference type="Proteomes" id="UP001148482"/>
    </source>
</evidence>
<dbReference type="InterPro" id="IPR051783">
    <property type="entry name" value="NAD(P)-dependent_oxidoreduct"/>
</dbReference>
<comment type="caution">
    <text evidence="2">The sequence shown here is derived from an EMBL/GenBank/DDBJ whole genome shotgun (WGS) entry which is preliminary data.</text>
</comment>
<evidence type="ECO:0000313" key="2">
    <source>
        <dbReference type="EMBL" id="MCX2839269.1"/>
    </source>
</evidence>
<gene>
    <name evidence="2" type="ORF">OQ279_14030</name>
</gene>
<dbReference type="PANTHER" id="PTHR48079:SF6">
    <property type="entry name" value="NAD(P)-BINDING DOMAIN-CONTAINING PROTEIN-RELATED"/>
    <property type="match status" value="1"/>
</dbReference>
<accession>A0A9X3I250</accession>
<keyword evidence="3" id="KW-1185">Reference proteome</keyword>
<evidence type="ECO:0000259" key="1">
    <source>
        <dbReference type="Pfam" id="PF13460"/>
    </source>
</evidence>
<name>A0A9X3I250_9FLAO</name>
<reference evidence="2" key="1">
    <citation type="submission" date="2022-11" db="EMBL/GenBank/DDBJ databases">
        <title>Salinimicrobium profundisediminis sp. nov., isolated from deep-sea sediment of the Mariana Trench.</title>
        <authorList>
            <person name="Fu H."/>
        </authorList>
    </citation>
    <scope>NUCLEOTIDE SEQUENCE</scope>
    <source>
        <strain evidence="2">MT39</strain>
    </source>
</reference>
<dbReference type="InterPro" id="IPR016040">
    <property type="entry name" value="NAD(P)-bd_dom"/>
</dbReference>
<protein>
    <submittedName>
        <fullName evidence="2">SDR family oxidoreductase</fullName>
    </submittedName>
</protein>
<dbReference type="Gene3D" id="3.40.50.720">
    <property type="entry name" value="NAD(P)-binding Rossmann-like Domain"/>
    <property type="match status" value="1"/>
</dbReference>
<dbReference type="GO" id="GO:0005737">
    <property type="term" value="C:cytoplasm"/>
    <property type="evidence" value="ECO:0007669"/>
    <property type="project" value="TreeGrafter"/>
</dbReference>
<dbReference type="EMBL" id="JAPJDA010000024">
    <property type="protein sequence ID" value="MCX2839269.1"/>
    <property type="molecule type" value="Genomic_DNA"/>
</dbReference>
<dbReference type="AlphaFoldDB" id="A0A9X3I250"/>
<proteinExistence type="predicted"/>